<keyword evidence="7" id="KW-1185">Reference proteome</keyword>
<gene>
    <name evidence="6" type="ORF">CWO92_15060</name>
</gene>
<feature type="domain" description="ABC transporter" evidence="5">
    <location>
        <begin position="3"/>
        <end position="228"/>
    </location>
</feature>
<dbReference type="InterPro" id="IPR017871">
    <property type="entry name" value="ABC_transporter-like_CS"/>
</dbReference>
<organism evidence="6 7">
    <name type="scientific">Heyndrickxia camelliae</name>
    <dbReference type="NCBI Taxonomy" id="1707093"/>
    <lineage>
        <taxon>Bacteria</taxon>
        <taxon>Bacillati</taxon>
        <taxon>Bacillota</taxon>
        <taxon>Bacilli</taxon>
        <taxon>Bacillales</taxon>
        <taxon>Bacillaceae</taxon>
        <taxon>Heyndrickxia</taxon>
    </lineage>
</organism>
<evidence type="ECO:0000256" key="3">
    <source>
        <dbReference type="ARBA" id="ARBA00022741"/>
    </source>
</evidence>
<dbReference type="PROSITE" id="PS50893">
    <property type="entry name" value="ABC_TRANSPORTER_2"/>
    <property type="match status" value="1"/>
</dbReference>
<dbReference type="RefSeq" id="WP_101355041.1">
    <property type="nucleotide sequence ID" value="NZ_PIQO01000012.1"/>
</dbReference>
<reference evidence="6 7" key="1">
    <citation type="submission" date="2017-11" db="EMBL/GenBank/DDBJ databases">
        <title>Bacillus camelliae sp. nov., isolated from pu'er tea.</title>
        <authorList>
            <person name="Niu L."/>
        </authorList>
    </citation>
    <scope>NUCLEOTIDE SEQUENCE [LARGE SCALE GENOMIC DNA]</scope>
    <source>
        <strain evidence="6 7">7578-1</strain>
    </source>
</reference>
<name>A0A2N3LHS7_9BACI</name>
<dbReference type="GO" id="GO:0005524">
    <property type="term" value="F:ATP binding"/>
    <property type="evidence" value="ECO:0007669"/>
    <property type="project" value="UniProtKB-KW"/>
</dbReference>
<dbReference type="InterPro" id="IPR050763">
    <property type="entry name" value="ABC_transporter_ATP-binding"/>
</dbReference>
<keyword evidence="4 6" id="KW-0067">ATP-binding</keyword>
<evidence type="ECO:0000313" key="7">
    <source>
        <dbReference type="Proteomes" id="UP000233440"/>
    </source>
</evidence>
<dbReference type="PANTHER" id="PTHR42711:SF5">
    <property type="entry name" value="ABC TRANSPORTER ATP-BINDING PROTEIN NATA"/>
    <property type="match status" value="1"/>
</dbReference>
<dbReference type="Proteomes" id="UP000233440">
    <property type="component" value="Unassembled WGS sequence"/>
</dbReference>
<keyword evidence="2" id="KW-0813">Transport</keyword>
<evidence type="ECO:0000256" key="1">
    <source>
        <dbReference type="ARBA" id="ARBA00005417"/>
    </source>
</evidence>
<dbReference type="Gene3D" id="3.40.50.300">
    <property type="entry name" value="P-loop containing nucleotide triphosphate hydrolases"/>
    <property type="match status" value="1"/>
</dbReference>
<dbReference type="PANTHER" id="PTHR42711">
    <property type="entry name" value="ABC TRANSPORTER ATP-BINDING PROTEIN"/>
    <property type="match status" value="1"/>
</dbReference>
<dbReference type="OrthoDB" id="9804819at2"/>
<evidence type="ECO:0000313" key="6">
    <source>
        <dbReference type="EMBL" id="PKR84124.1"/>
    </source>
</evidence>
<comment type="similarity">
    <text evidence="1">Belongs to the ABC transporter superfamily.</text>
</comment>
<proteinExistence type="inferred from homology"/>
<dbReference type="EMBL" id="PIQO01000012">
    <property type="protein sequence ID" value="PKR84124.1"/>
    <property type="molecule type" value="Genomic_DNA"/>
</dbReference>
<accession>A0A2N3LHS7</accession>
<dbReference type="InterPro" id="IPR003439">
    <property type="entry name" value="ABC_transporter-like_ATP-bd"/>
</dbReference>
<keyword evidence="3" id="KW-0547">Nucleotide-binding</keyword>
<dbReference type="SUPFAM" id="SSF52540">
    <property type="entry name" value="P-loop containing nucleoside triphosphate hydrolases"/>
    <property type="match status" value="1"/>
</dbReference>
<evidence type="ECO:0000259" key="5">
    <source>
        <dbReference type="PROSITE" id="PS50893"/>
    </source>
</evidence>
<dbReference type="SMART" id="SM00382">
    <property type="entry name" value="AAA"/>
    <property type="match status" value="1"/>
</dbReference>
<dbReference type="InterPro" id="IPR027417">
    <property type="entry name" value="P-loop_NTPase"/>
</dbReference>
<sequence>MGIQISHLTKVFPNDKGIFDLSFEVNQGEVFGYLGPNGAGKSTTIRHLMGYMKPRTGFAKINGLDCWSNSPEIQKVVGYLPGEIAFFDNMNGLQFLELLGGMRGMKNKKKRDELIERFQFNVKTPIRKMSKGMKQKVGIVAAFMHDPEILILDEPTSGLDPLMQSMFIDLILEEKSEGKTILMSSHIFQEIDRTCDRVGIIRDGRLVAIENVQHLQSIQRKVFDISVRNQEDLEKIKQSGLRILSENELRVKVAVQGEYNHFVKVLAECQINNLDIHAQSLEEIFMHFYEREEKAR</sequence>
<dbReference type="InterPro" id="IPR003593">
    <property type="entry name" value="AAA+_ATPase"/>
</dbReference>
<dbReference type="CDD" id="cd03230">
    <property type="entry name" value="ABC_DR_subfamily_A"/>
    <property type="match status" value="1"/>
</dbReference>
<evidence type="ECO:0000256" key="4">
    <source>
        <dbReference type="ARBA" id="ARBA00022840"/>
    </source>
</evidence>
<protein>
    <submittedName>
        <fullName evidence="6">ABC transporter ATP-binding protein</fullName>
    </submittedName>
</protein>
<comment type="caution">
    <text evidence="6">The sequence shown here is derived from an EMBL/GenBank/DDBJ whole genome shotgun (WGS) entry which is preliminary data.</text>
</comment>
<dbReference type="GO" id="GO:0016887">
    <property type="term" value="F:ATP hydrolysis activity"/>
    <property type="evidence" value="ECO:0007669"/>
    <property type="project" value="InterPro"/>
</dbReference>
<dbReference type="Pfam" id="PF00005">
    <property type="entry name" value="ABC_tran"/>
    <property type="match status" value="1"/>
</dbReference>
<dbReference type="AlphaFoldDB" id="A0A2N3LHS7"/>
<evidence type="ECO:0000256" key="2">
    <source>
        <dbReference type="ARBA" id="ARBA00022448"/>
    </source>
</evidence>
<dbReference type="PROSITE" id="PS00211">
    <property type="entry name" value="ABC_TRANSPORTER_1"/>
    <property type="match status" value="1"/>
</dbReference>